<proteinExistence type="predicted"/>
<organism evidence="2 3">
    <name type="scientific">Armillaria gallica</name>
    <name type="common">Bulbous honey fungus</name>
    <name type="synonym">Armillaria bulbosa</name>
    <dbReference type="NCBI Taxonomy" id="47427"/>
    <lineage>
        <taxon>Eukaryota</taxon>
        <taxon>Fungi</taxon>
        <taxon>Dikarya</taxon>
        <taxon>Basidiomycota</taxon>
        <taxon>Agaricomycotina</taxon>
        <taxon>Agaricomycetes</taxon>
        <taxon>Agaricomycetidae</taxon>
        <taxon>Agaricales</taxon>
        <taxon>Marasmiineae</taxon>
        <taxon>Physalacriaceae</taxon>
        <taxon>Armillaria</taxon>
    </lineage>
</organism>
<dbReference type="AlphaFoldDB" id="A0A2H3DS02"/>
<sequence>MDNNYADQHVASGPGCVRTSQEGGTKTVWFFKVFMDENDTIHDDIYDDGFGLSDGASDEDDMDKQASYEGSNSGNRVELASNGCGSPYQESIMQETVHIPEYDSEKISELHNANPTSPPINPAPSPSLAAVTDPAIQEINAVPLDTPSSDVIETAKDDPAPEDAVYHRSTQRSKRKGITHHMEGILDSLAHCVCGEKVAMEDRANEVQCTQKGCETQWNWNTYPENGCVLPALPMKYVLESEGSKRDRGETEDMVKLWGMSQAQVFHI</sequence>
<name>A0A2H3DS02_ARMGA</name>
<accession>A0A2H3DS02</accession>
<dbReference type="EMBL" id="KZ293663">
    <property type="protein sequence ID" value="PBK91043.1"/>
    <property type="molecule type" value="Genomic_DNA"/>
</dbReference>
<evidence type="ECO:0000313" key="2">
    <source>
        <dbReference type="EMBL" id="PBK91043.1"/>
    </source>
</evidence>
<evidence type="ECO:0000256" key="1">
    <source>
        <dbReference type="SAM" id="MobiDB-lite"/>
    </source>
</evidence>
<feature type="region of interest" description="Disordered" evidence="1">
    <location>
        <begin position="1"/>
        <end position="21"/>
    </location>
</feature>
<feature type="region of interest" description="Disordered" evidence="1">
    <location>
        <begin position="156"/>
        <end position="177"/>
    </location>
</feature>
<gene>
    <name evidence="2" type="ORF">ARMGADRAFT_1032116</name>
</gene>
<dbReference type="Proteomes" id="UP000217790">
    <property type="component" value="Unassembled WGS sequence"/>
</dbReference>
<reference evidence="3" key="1">
    <citation type="journal article" date="2017" name="Nat. Ecol. Evol.">
        <title>Genome expansion and lineage-specific genetic innovations in the forest pathogenic fungi Armillaria.</title>
        <authorList>
            <person name="Sipos G."/>
            <person name="Prasanna A.N."/>
            <person name="Walter M.C."/>
            <person name="O'Connor E."/>
            <person name="Balint B."/>
            <person name="Krizsan K."/>
            <person name="Kiss B."/>
            <person name="Hess J."/>
            <person name="Varga T."/>
            <person name="Slot J."/>
            <person name="Riley R."/>
            <person name="Boka B."/>
            <person name="Rigling D."/>
            <person name="Barry K."/>
            <person name="Lee J."/>
            <person name="Mihaltcheva S."/>
            <person name="LaButti K."/>
            <person name="Lipzen A."/>
            <person name="Waldron R."/>
            <person name="Moloney N.M."/>
            <person name="Sperisen C."/>
            <person name="Kredics L."/>
            <person name="Vagvoelgyi C."/>
            <person name="Patrignani A."/>
            <person name="Fitzpatrick D."/>
            <person name="Nagy I."/>
            <person name="Doyle S."/>
            <person name="Anderson J.B."/>
            <person name="Grigoriev I.V."/>
            <person name="Gueldener U."/>
            <person name="Muensterkoetter M."/>
            <person name="Nagy L.G."/>
        </authorList>
    </citation>
    <scope>NUCLEOTIDE SEQUENCE [LARGE SCALE GENOMIC DNA]</scope>
    <source>
        <strain evidence="3">Ar21-2</strain>
    </source>
</reference>
<keyword evidence="3" id="KW-1185">Reference proteome</keyword>
<protein>
    <submittedName>
        <fullName evidence="2">Uncharacterized protein</fullName>
    </submittedName>
</protein>
<evidence type="ECO:0000313" key="3">
    <source>
        <dbReference type="Proteomes" id="UP000217790"/>
    </source>
</evidence>
<dbReference type="InParanoid" id="A0A2H3DS02"/>
<feature type="region of interest" description="Disordered" evidence="1">
    <location>
        <begin position="52"/>
        <end position="88"/>
    </location>
</feature>